<feature type="chain" id="PRO_5039930563" description="nicotinamidase" evidence="8">
    <location>
        <begin position="19"/>
        <end position="315"/>
    </location>
</feature>
<accession>A0A9J7LGX9</accession>
<name>A0A9J7LGX9_BRAFL</name>
<keyword evidence="8" id="KW-0732">Signal</keyword>
<feature type="signal peptide" evidence="8">
    <location>
        <begin position="1"/>
        <end position="18"/>
    </location>
</feature>
<dbReference type="GeneID" id="118420108"/>
<sequence>MAVAGMFLKLSVCVSVLCACGALTVGPADRPVALVVIDVQNCFVPGGENPVPGGADVIPVINGLRERYGDGLDLVVMSQDWHCADHVSFTSQHPGYSNFEVMELDYDSQGALCTGPSPYAVNCTGSVAHRLNQTLWPDHCVINTTGAEFHPQLTTEPTDLVVQKGYRCEVCAEFHPQLTTEPSDLVVQKGYRCEVDSYSAFFDNGGFRQTELDSLLRQRQVRSLIITGLALDFCVFYTALDGRRLGYDTYVVRDAARGITPAGVERAMAEMEAAGVSVIRAEDVGRVLGVSGSAGLAGPAAVTVLACLTAVLTSY</sequence>
<dbReference type="RefSeq" id="XP_035682704.1">
    <property type="nucleotide sequence ID" value="XM_035826811.1"/>
</dbReference>
<evidence type="ECO:0000313" key="11">
    <source>
        <dbReference type="RefSeq" id="XP_035682704.1"/>
    </source>
</evidence>
<keyword evidence="10" id="KW-1185">Reference proteome</keyword>
<comment type="pathway">
    <text evidence="5">Cofactor biosynthesis; nicotinate biosynthesis; nicotinate from nicotinamide: step 1/1.</text>
</comment>
<protein>
    <recommendedName>
        <fullName evidence="6">nicotinamidase</fullName>
        <ecNumber evidence="6">3.5.1.19</ecNumber>
    </recommendedName>
    <alternativeName>
        <fullName evidence="7">Nicotinamide deamidase</fullName>
    </alternativeName>
</protein>
<dbReference type="GO" id="GO:0008936">
    <property type="term" value="F:nicotinamidase activity"/>
    <property type="evidence" value="ECO:0007669"/>
    <property type="project" value="UniProtKB-EC"/>
</dbReference>
<keyword evidence="2" id="KW-0662">Pyridine nucleotide biosynthesis</keyword>
<organism evidence="10 11">
    <name type="scientific">Branchiostoma floridae</name>
    <name type="common">Florida lancelet</name>
    <name type="synonym">Amphioxus</name>
    <dbReference type="NCBI Taxonomy" id="7739"/>
    <lineage>
        <taxon>Eukaryota</taxon>
        <taxon>Metazoa</taxon>
        <taxon>Chordata</taxon>
        <taxon>Cephalochordata</taxon>
        <taxon>Leptocardii</taxon>
        <taxon>Amphioxiformes</taxon>
        <taxon>Branchiostomatidae</taxon>
        <taxon>Branchiostoma</taxon>
    </lineage>
</organism>
<evidence type="ECO:0000256" key="5">
    <source>
        <dbReference type="ARBA" id="ARBA00037900"/>
    </source>
</evidence>
<comment type="similarity">
    <text evidence="1">Belongs to the isochorismatase family.</text>
</comment>
<evidence type="ECO:0000256" key="2">
    <source>
        <dbReference type="ARBA" id="ARBA00022642"/>
    </source>
</evidence>
<dbReference type="PANTHER" id="PTHR11080">
    <property type="entry name" value="PYRAZINAMIDASE/NICOTINAMIDASE"/>
    <property type="match status" value="1"/>
</dbReference>
<dbReference type="GO" id="GO:0019363">
    <property type="term" value="P:pyridine nucleotide biosynthetic process"/>
    <property type="evidence" value="ECO:0007669"/>
    <property type="project" value="UniProtKB-KW"/>
</dbReference>
<dbReference type="OMA" id="DHEWPFI"/>
<proteinExistence type="inferred from homology"/>
<gene>
    <name evidence="11" type="primary">LOC118420108</name>
</gene>
<dbReference type="Pfam" id="PF00857">
    <property type="entry name" value="Isochorismatase"/>
    <property type="match status" value="2"/>
</dbReference>
<reference evidence="10" key="1">
    <citation type="journal article" date="2020" name="Nat. Ecol. Evol.">
        <title>Deeply conserved synteny resolves early events in vertebrate evolution.</title>
        <authorList>
            <person name="Simakov O."/>
            <person name="Marletaz F."/>
            <person name="Yue J.X."/>
            <person name="O'Connell B."/>
            <person name="Jenkins J."/>
            <person name="Brandt A."/>
            <person name="Calef R."/>
            <person name="Tung C.H."/>
            <person name="Huang T.K."/>
            <person name="Schmutz J."/>
            <person name="Satoh N."/>
            <person name="Yu J.K."/>
            <person name="Putnam N.H."/>
            <person name="Green R.E."/>
            <person name="Rokhsar D.S."/>
        </authorList>
    </citation>
    <scope>NUCLEOTIDE SEQUENCE [LARGE SCALE GENOMIC DNA]</scope>
    <source>
        <strain evidence="10">S238N-H82</strain>
    </source>
</reference>
<dbReference type="KEGG" id="bfo:118420108"/>
<evidence type="ECO:0000256" key="1">
    <source>
        <dbReference type="ARBA" id="ARBA00006336"/>
    </source>
</evidence>
<feature type="domain" description="Isochorismatase-like" evidence="9">
    <location>
        <begin position="171"/>
        <end position="283"/>
    </location>
</feature>
<dbReference type="InterPro" id="IPR036380">
    <property type="entry name" value="Isochorismatase-like_sf"/>
</dbReference>
<evidence type="ECO:0000256" key="4">
    <source>
        <dbReference type="ARBA" id="ARBA00022801"/>
    </source>
</evidence>
<dbReference type="AlphaFoldDB" id="A0A9J7LGX9"/>
<keyword evidence="4" id="KW-0378">Hydrolase</keyword>
<dbReference type="OrthoDB" id="167809at2759"/>
<evidence type="ECO:0000256" key="8">
    <source>
        <dbReference type="SAM" id="SignalP"/>
    </source>
</evidence>
<dbReference type="InterPro" id="IPR052347">
    <property type="entry name" value="Isochorismatase_Nicotinamidase"/>
</dbReference>
<reference evidence="11" key="2">
    <citation type="submission" date="2025-08" db="UniProtKB">
        <authorList>
            <consortium name="RefSeq"/>
        </authorList>
    </citation>
    <scope>IDENTIFICATION</scope>
    <source>
        <strain evidence="11">S238N-H82</strain>
        <tissue evidence="11">Testes</tissue>
    </source>
</reference>
<dbReference type="EC" id="3.5.1.19" evidence="6"/>
<feature type="domain" description="Isochorismatase-like" evidence="9">
    <location>
        <begin position="33"/>
        <end position="164"/>
    </location>
</feature>
<evidence type="ECO:0000256" key="7">
    <source>
        <dbReference type="ARBA" id="ARBA00043224"/>
    </source>
</evidence>
<dbReference type="GO" id="GO:0046872">
    <property type="term" value="F:metal ion binding"/>
    <property type="evidence" value="ECO:0007669"/>
    <property type="project" value="UniProtKB-KW"/>
</dbReference>
<dbReference type="Gene3D" id="3.40.50.850">
    <property type="entry name" value="Isochorismatase-like"/>
    <property type="match status" value="2"/>
</dbReference>
<evidence type="ECO:0000259" key="9">
    <source>
        <dbReference type="Pfam" id="PF00857"/>
    </source>
</evidence>
<dbReference type="PANTHER" id="PTHR11080:SF2">
    <property type="entry name" value="LD05707P"/>
    <property type="match status" value="1"/>
</dbReference>
<dbReference type="InterPro" id="IPR000868">
    <property type="entry name" value="Isochorismatase-like_dom"/>
</dbReference>
<evidence type="ECO:0000313" key="10">
    <source>
        <dbReference type="Proteomes" id="UP000001554"/>
    </source>
</evidence>
<dbReference type="Proteomes" id="UP000001554">
    <property type="component" value="Chromosome 7"/>
</dbReference>
<dbReference type="CDD" id="cd01011">
    <property type="entry name" value="nicotinamidase"/>
    <property type="match status" value="1"/>
</dbReference>
<evidence type="ECO:0000256" key="6">
    <source>
        <dbReference type="ARBA" id="ARBA00039017"/>
    </source>
</evidence>
<keyword evidence="3" id="KW-0479">Metal-binding</keyword>
<evidence type="ECO:0000256" key="3">
    <source>
        <dbReference type="ARBA" id="ARBA00022723"/>
    </source>
</evidence>
<dbReference type="SUPFAM" id="SSF52499">
    <property type="entry name" value="Isochorismatase-like hydrolases"/>
    <property type="match status" value="2"/>
</dbReference>